<dbReference type="GO" id="GO:0020037">
    <property type="term" value="F:heme binding"/>
    <property type="evidence" value="ECO:0007669"/>
    <property type="project" value="InterPro"/>
</dbReference>
<evidence type="ECO:0000256" key="5">
    <source>
        <dbReference type="ARBA" id="ARBA00022617"/>
    </source>
</evidence>
<feature type="binding site" description="axial binding residue" evidence="13">
    <location>
        <position position="454"/>
    </location>
    <ligand>
        <name>heme</name>
        <dbReference type="ChEBI" id="CHEBI:30413"/>
    </ligand>
    <ligandPart>
        <name>Fe</name>
        <dbReference type="ChEBI" id="CHEBI:18248"/>
    </ligandPart>
</feature>
<evidence type="ECO:0000256" key="6">
    <source>
        <dbReference type="ARBA" id="ARBA00022723"/>
    </source>
</evidence>
<evidence type="ECO:0000256" key="11">
    <source>
        <dbReference type="ARBA" id="ARBA00023033"/>
    </source>
</evidence>
<keyword evidence="9" id="KW-0560">Oxidoreductase</keyword>
<dbReference type="FunFam" id="1.10.630.10:FF:000042">
    <property type="entry name" value="Cytochrome P450"/>
    <property type="match status" value="3"/>
</dbReference>
<evidence type="ECO:0000256" key="12">
    <source>
        <dbReference type="ARBA" id="ARBA00023136"/>
    </source>
</evidence>
<dbReference type="PROSITE" id="PS00086">
    <property type="entry name" value="CYTOCHROME_P450"/>
    <property type="match status" value="3"/>
</dbReference>
<dbReference type="PRINTS" id="PR00463">
    <property type="entry name" value="EP450I"/>
</dbReference>
<dbReference type="PRINTS" id="PR00385">
    <property type="entry name" value="P450"/>
</dbReference>
<dbReference type="Pfam" id="PF00067">
    <property type="entry name" value="p450"/>
    <property type="match status" value="3"/>
</dbReference>
<gene>
    <name evidence="15" type="primary">Cyp6k1_1</name>
    <name evidence="15" type="ORF">G6Z75_0002990</name>
</gene>
<dbReference type="InterPro" id="IPR050476">
    <property type="entry name" value="Insect_CytP450_Detox"/>
</dbReference>
<dbReference type="InterPro" id="IPR002401">
    <property type="entry name" value="Cyt_P450_E_grp-I"/>
</dbReference>
<evidence type="ECO:0000256" key="1">
    <source>
        <dbReference type="ARBA" id="ARBA00001971"/>
    </source>
</evidence>
<evidence type="ECO:0000256" key="3">
    <source>
        <dbReference type="ARBA" id="ARBA00004406"/>
    </source>
</evidence>
<keyword evidence="7" id="KW-0256">Endoplasmic reticulum</keyword>
<feature type="transmembrane region" description="Helical" evidence="14">
    <location>
        <begin position="1035"/>
        <end position="1054"/>
    </location>
</feature>
<dbReference type="PANTHER" id="PTHR24292:SF45">
    <property type="entry name" value="CYTOCHROME P450 6G1-RELATED"/>
    <property type="match status" value="1"/>
</dbReference>
<feature type="transmembrane region" description="Helical" evidence="14">
    <location>
        <begin position="515"/>
        <end position="535"/>
    </location>
</feature>
<evidence type="ECO:0000313" key="15">
    <source>
        <dbReference type="EMBL" id="KAG5310665.1"/>
    </source>
</evidence>
<feature type="transmembrane region" description="Helical" evidence="14">
    <location>
        <begin position="218"/>
        <end position="240"/>
    </location>
</feature>
<evidence type="ECO:0000256" key="8">
    <source>
        <dbReference type="ARBA" id="ARBA00022848"/>
    </source>
</evidence>
<dbReference type="InterPro" id="IPR036396">
    <property type="entry name" value="Cyt_P450_sf"/>
</dbReference>
<feature type="transmembrane region" description="Helical" evidence="14">
    <location>
        <begin position="6"/>
        <end position="27"/>
    </location>
</feature>
<evidence type="ECO:0000256" key="7">
    <source>
        <dbReference type="ARBA" id="ARBA00022824"/>
    </source>
</evidence>
<reference evidence="15" key="1">
    <citation type="submission" date="2020-02" db="EMBL/GenBank/DDBJ databases">
        <title>Relaxed selection underlies rapid genomic changes in the transitions from sociality to social parasitism in ants.</title>
        <authorList>
            <person name="Bi X."/>
        </authorList>
    </citation>
    <scope>NUCLEOTIDE SEQUENCE</scope>
    <source>
        <strain evidence="15">BGI-DK2013a</strain>
        <tissue evidence="15">Whole body</tissue>
    </source>
</reference>
<evidence type="ECO:0000256" key="9">
    <source>
        <dbReference type="ARBA" id="ARBA00023002"/>
    </source>
</evidence>
<keyword evidence="14" id="KW-0812">Transmembrane</keyword>
<evidence type="ECO:0000256" key="10">
    <source>
        <dbReference type="ARBA" id="ARBA00023004"/>
    </source>
</evidence>
<feature type="non-terminal residue" evidence="15">
    <location>
        <position position="1"/>
    </location>
</feature>
<accession>A0A836EMT2</accession>
<dbReference type="EMBL" id="JAANHZ010000472">
    <property type="protein sequence ID" value="KAG5310665.1"/>
    <property type="molecule type" value="Genomic_DNA"/>
</dbReference>
<dbReference type="Gene3D" id="1.10.630.10">
    <property type="entry name" value="Cytochrome P450"/>
    <property type="match status" value="3"/>
</dbReference>
<keyword evidence="8" id="KW-0492">Microsome</keyword>
<protein>
    <submittedName>
        <fullName evidence="15">CP6K1 protein</fullName>
    </submittedName>
</protein>
<comment type="caution">
    <text evidence="15">The sequence shown here is derived from an EMBL/GenBank/DDBJ whole genome shotgun (WGS) entry which is preliminary data.</text>
</comment>
<keyword evidence="16" id="KW-1185">Reference proteome</keyword>
<organism evidence="15 16">
    <name type="scientific">Acromyrmex insinuator</name>
    <dbReference type="NCBI Taxonomy" id="230686"/>
    <lineage>
        <taxon>Eukaryota</taxon>
        <taxon>Metazoa</taxon>
        <taxon>Ecdysozoa</taxon>
        <taxon>Arthropoda</taxon>
        <taxon>Hexapoda</taxon>
        <taxon>Insecta</taxon>
        <taxon>Pterygota</taxon>
        <taxon>Neoptera</taxon>
        <taxon>Endopterygota</taxon>
        <taxon>Hymenoptera</taxon>
        <taxon>Apocrita</taxon>
        <taxon>Aculeata</taxon>
        <taxon>Formicoidea</taxon>
        <taxon>Formicidae</taxon>
        <taxon>Myrmicinae</taxon>
        <taxon>Acromyrmex</taxon>
    </lineage>
</organism>
<evidence type="ECO:0000256" key="13">
    <source>
        <dbReference type="PIRSR" id="PIRSR602401-1"/>
    </source>
</evidence>
<dbReference type="InterPro" id="IPR001128">
    <property type="entry name" value="Cyt_P450"/>
</dbReference>
<comment type="similarity">
    <text evidence="4">Belongs to the cytochrome P450 family.</text>
</comment>
<keyword evidence="14" id="KW-1133">Transmembrane helix</keyword>
<name>A0A836EMT2_9HYME</name>
<evidence type="ECO:0000256" key="4">
    <source>
        <dbReference type="ARBA" id="ARBA00010617"/>
    </source>
</evidence>
<comment type="subcellular location">
    <subcellularLocation>
        <location evidence="3">Endoplasmic reticulum membrane</location>
        <topology evidence="3">Peripheral membrane protein</topology>
    </subcellularLocation>
    <subcellularLocation>
        <location evidence="2">Microsome membrane</location>
        <topology evidence="2">Peripheral membrane protein</topology>
    </subcellularLocation>
</comment>
<keyword evidence="6 13" id="KW-0479">Metal-binding</keyword>
<evidence type="ECO:0000256" key="2">
    <source>
        <dbReference type="ARBA" id="ARBA00004174"/>
    </source>
</evidence>
<feature type="non-terminal residue" evidence="15">
    <location>
        <position position="1541"/>
    </location>
</feature>
<dbReference type="SUPFAM" id="SSF48264">
    <property type="entry name" value="Cytochrome P450"/>
    <property type="match status" value="3"/>
</dbReference>
<evidence type="ECO:0000313" key="16">
    <source>
        <dbReference type="Proteomes" id="UP000667349"/>
    </source>
</evidence>
<sequence length="1541" mass="180147">MAFITAYWSLDGMIVLMTLIITVHLYMTHKFNYWKKRNVLHAQPISILGNFKNSLLLKRSPGYLLKDFYDEGEGMPYIGFYILDKPFLLVRDRELIKNVLIKDFDYFIDRYATPNTTDRLAYFSLFFIKNPAWKILRTKLSPTFTSGKLKKMFELMLECGDNLDTYLESLKLEDKDIELDMKDLSSKFFIDIVGTTAYGLNVNSLNNPHNEFPKYSKQIFEVSILHAFEFLMILFLPNLIRFINARLFNKKVTAFLRNVFWQTIIQRIKSGKERNDFIDALIELKGTHRDEDSGREFTFDGDDLLAQAAIFFIASYETSSTTMIFTLYELAKHPEVQNRLRKEILNALDETDGKITYDMVMSLPYLDMVVSEILRMYPPLPFLDRITKETYKVPNSDLVLEKGTPIYISLLGVHYDPEYYPNPDKFDPERFTKENKRNRSPYVYLPFGDGPRMCIGSRMGLLQSKLGIIVILRKYEVKPCKKTLIPMVIEPAILQSGYKLKNNVSLFSHKYKKHIFIEDGMIILMTLMITAYLYMTRKFKYWKKRGILEITPMPFFGNFKECLFQKKAPAYFLKDIYDEMKGLPYVGFYVLDKPFLLVRDRELVKNILVKNFNYFSDRYNMADPIDRIGYANLFFIKNPAWKIIRTKLTPFFTSGKMKKMFDLMLTCVKNLDEYLDALELEGNGKTIEVRELTAKFATDIIGSTAYGLDVNSFKNPNAEFRKYGKMIFHYDTYRSFEMLAIFFLPTIVRLTRIKMFGKEPTDFMRKVFWETLTQRMKSGLKRNDLIDILLELKNNNNNNEDLKDFTFDGDDLLAQAASFFSAGFETSSTTTTFALYELAMQPEIQNTLRQEIFEALKKSNGKITYDMVWSLPYLDMVMSETLRMYPPLGYLNRMPNQTYKVPEFNLVIEKGTPVYISMLGLHYDPEYFPNPNKFDPERFNEENKRKRPPCVYFPFGEGPHACIGNRFGLLQTKLTLLKILSKCEVTLCKETLVPVVIDPRGAMTVPLNVSFFYSMRYILAIRYRSCEMALITDCWALDGIIILTILIIIAYLYMTRNFKYWKKRGVLEITPIPFMGNFMECLFLKKTPVYFLKELYDQAKDEPYVGFYILDKPILLLRDREIIKNILIKDFNIFYDRYASGNPKDRIGYTSLFLINNPAWKILRTKLSPFFTSGKLKKMFGLMLECGNHLDEYLDSLKLDGKGQIIEMIDVSAKLTMDMISSTTYGLNVNTFKNPNLDFFKYGKKIFMNNYLRGLEILAMFFLPNITRIAGLKFFGTESTAFLRKFFWETMTKRMESGEKRHDLIDILIELKKNNHDYKIEGFEFDEDVLMAQAVSFFSAGFDTTSQPIIFTLYELALHPDIQNTLRKEIHQALNNFDGKITFDMIMSLPYMNMVISETLRKYPPLGFLNRKTMETYQIPNFNLVLEKGTPVYIPMFALHYDPEYFPNPEKFDPERFNEENKRNMPLCVYFPFGDGPHKCIGNRFALLMIKLALTKILNKYEVTPCEKTTIPVIIDPVIALTASLNKVIYLNMRKANIVTD</sequence>
<proteinExistence type="inferred from homology"/>
<dbReference type="Proteomes" id="UP000667349">
    <property type="component" value="Unassembled WGS sequence"/>
</dbReference>
<dbReference type="InterPro" id="IPR017972">
    <property type="entry name" value="Cyt_P450_CS"/>
</dbReference>
<keyword evidence="5 13" id="KW-0349">Heme</keyword>
<dbReference type="GO" id="GO:0004497">
    <property type="term" value="F:monooxygenase activity"/>
    <property type="evidence" value="ECO:0007669"/>
    <property type="project" value="UniProtKB-KW"/>
</dbReference>
<dbReference type="GO" id="GO:0005789">
    <property type="term" value="C:endoplasmic reticulum membrane"/>
    <property type="evidence" value="ECO:0007669"/>
    <property type="project" value="UniProtKB-SubCell"/>
</dbReference>
<comment type="cofactor">
    <cofactor evidence="1 13">
        <name>heme</name>
        <dbReference type="ChEBI" id="CHEBI:30413"/>
    </cofactor>
</comment>
<evidence type="ECO:0000256" key="14">
    <source>
        <dbReference type="SAM" id="Phobius"/>
    </source>
</evidence>
<dbReference type="GO" id="GO:0005506">
    <property type="term" value="F:iron ion binding"/>
    <property type="evidence" value="ECO:0007669"/>
    <property type="project" value="InterPro"/>
</dbReference>
<dbReference type="GO" id="GO:0016705">
    <property type="term" value="F:oxidoreductase activity, acting on paired donors, with incorporation or reduction of molecular oxygen"/>
    <property type="evidence" value="ECO:0007669"/>
    <property type="project" value="InterPro"/>
</dbReference>
<dbReference type="PANTHER" id="PTHR24292">
    <property type="entry name" value="CYTOCHROME P450"/>
    <property type="match status" value="1"/>
</dbReference>
<keyword evidence="10 13" id="KW-0408">Iron</keyword>
<keyword evidence="11" id="KW-0503">Monooxygenase</keyword>
<keyword evidence="12 14" id="KW-0472">Membrane</keyword>
<dbReference type="CDD" id="cd11056">
    <property type="entry name" value="CYP6-like"/>
    <property type="match status" value="3"/>
</dbReference>